<dbReference type="PANTHER" id="PTHR23513:SF6">
    <property type="entry name" value="MAJOR FACILITATOR SUPERFAMILY ASSOCIATED DOMAIN-CONTAINING PROTEIN"/>
    <property type="match status" value="1"/>
</dbReference>
<dbReference type="PROSITE" id="PS50850">
    <property type="entry name" value="MFS"/>
    <property type="match status" value="1"/>
</dbReference>
<dbReference type="EMBL" id="WNDQ01000047">
    <property type="protein sequence ID" value="KAF1019805.1"/>
    <property type="molecule type" value="Genomic_DNA"/>
</dbReference>
<dbReference type="GO" id="GO:0005886">
    <property type="term" value="C:plasma membrane"/>
    <property type="evidence" value="ECO:0007669"/>
    <property type="project" value="UniProtKB-SubCell"/>
</dbReference>
<feature type="transmembrane region" description="Helical" evidence="6">
    <location>
        <begin position="101"/>
        <end position="121"/>
    </location>
</feature>
<proteinExistence type="predicted"/>
<name>A0A7V8FM12_9BURK</name>
<dbReference type="AlphaFoldDB" id="A0A7V8FM12"/>
<feature type="transmembrane region" description="Helical" evidence="6">
    <location>
        <begin position="309"/>
        <end position="327"/>
    </location>
</feature>
<sequence>MSQPWPSALSRLAASNLAAQSAEQVSLAAAPLIVVLALGGGPGATGLLAAAQTLPFLLASLPLGWLADRLPRARLMAAAEGLRALALAALLLAWSTQSLSLGLLAALGFLGALGTVAYTVATPGLVATLAPRTLLARANARLELARAAAFAAGPAVAGYLVAGLGVAAAIVAALLLSVAALGLLPRRAEPSRRPAAVAPTPWHAIGAGVAFVRTDPWLRPILATAVVFNIAWFVLMGVYVSYAARVMGLSATWIGLTLALSGVGMLAGAACAPRLMRALPFGRVLVLGPVAATLAAACMALTWVWPSPWLAGLAFLLLGAGPMVWTVATTTLRQHITPAAMLGRVSAVFLTANAGARPVGAALGALVGMLAGEPVCLLVALAGFVMQMAIIVRSAPAALRAMPAHASEPS</sequence>
<evidence type="ECO:0000313" key="9">
    <source>
        <dbReference type="Proteomes" id="UP000461670"/>
    </source>
</evidence>
<feature type="transmembrane region" description="Helical" evidence="6">
    <location>
        <begin position="250"/>
        <end position="272"/>
    </location>
</feature>
<dbReference type="Pfam" id="PF07690">
    <property type="entry name" value="MFS_1"/>
    <property type="match status" value="1"/>
</dbReference>
<feature type="transmembrane region" description="Helical" evidence="6">
    <location>
        <begin position="221"/>
        <end position="244"/>
    </location>
</feature>
<protein>
    <recommendedName>
        <fullName evidence="7">Major facilitator superfamily (MFS) profile domain-containing protein</fullName>
    </recommendedName>
</protein>
<dbReference type="InterPro" id="IPR020846">
    <property type="entry name" value="MFS_dom"/>
</dbReference>
<dbReference type="GO" id="GO:0022857">
    <property type="term" value="F:transmembrane transporter activity"/>
    <property type="evidence" value="ECO:0007669"/>
    <property type="project" value="InterPro"/>
</dbReference>
<evidence type="ECO:0000313" key="8">
    <source>
        <dbReference type="EMBL" id="KAF1019805.1"/>
    </source>
</evidence>
<evidence type="ECO:0000256" key="4">
    <source>
        <dbReference type="ARBA" id="ARBA00022989"/>
    </source>
</evidence>
<dbReference type="Proteomes" id="UP000461670">
    <property type="component" value="Unassembled WGS sequence"/>
</dbReference>
<keyword evidence="3 6" id="KW-0812">Transmembrane</keyword>
<evidence type="ECO:0000256" key="1">
    <source>
        <dbReference type="ARBA" id="ARBA00004651"/>
    </source>
</evidence>
<dbReference type="Gene3D" id="1.20.1250.20">
    <property type="entry name" value="MFS general substrate transporter like domains"/>
    <property type="match status" value="1"/>
</dbReference>
<gene>
    <name evidence="8" type="ORF">GAK30_02897</name>
</gene>
<organism evidence="8 9">
    <name type="scientific">Paracidovorax wautersii</name>
    <dbReference type="NCBI Taxonomy" id="1177982"/>
    <lineage>
        <taxon>Bacteria</taxon>
        <taxon>Pseudomonadati</taxon>
        <taxon>Pseudomonadota</taxon>
        <taxon>Betaproteobacteria</taxon>
        <taxon>Burkholderiales</taxon>
        <taxon>Comamonadaceae</taxon>
        <taxon>Paracidovorax</taxon>
    </lineage>
</organism>
<evidence type="ECO:0000256" key="5">
    <source>
        <dbReference type="ARBA" id="ARBA00023136"/>
    </source>
</evidence>
<evidence type="ECO:0000256" key="3">
    <source>
        <dbReference type="ARBA" id="ARBA00022692"/>
    </source>
</evidence>
<comment type="caution">
    <text evidence="8">The sequence shown here is derived from an EMBL/GenBank/DDBJ whole genome shotgun (WGS) entry which is preliminary data.</text>
</comment>
<dbReference type="PANTHER" id="PTHR23513">
    <property type="entry name" value="INTEGRAL MEMBRANE EFFLUX PROTEIN-RELATED"/>
    <property type="match status" value="1"/>
</dbReference>
<evidence type="ECO:0000256" key="2">
    <source>
        <dbReference type="ARBA" id="ARBA00022475"/>
    </source>
</evidence>
<feature type="transmembrane region" description="Helical" evidence="6">
    <location>
        <begin position="284"/>
        <end position="303"/>
    </location>
</feature>
<keyword evidence="4 6" id="KW-1133">Transmembrane helix</keyword>
<reference evidence="9" key="1">
    <citation type="journal article" date="2020" name="MBio">
        <title>Horizontal gene transfer to a defensive symbiont with a reduced genome amongst a multipartite beetle microbiome.</title>
        <authorList>
            <person name="Waterworth S.C."/>
            <person name="Florez L.V."/>
            <person name="Rees E.R."/>
            <person name="Hertweck C."/>
            <person name="Kaltenpoth M."/>
            <person name="Kwan J.C."/>
        </authorList>
    </citation>
    <scope>NUCLEOTIDE SEQUENCE [LARGE SCALE GENOMIC DNA]</scope>
</reference>
<keyword evidence="5 6" id="KW-0472">Membrane</keyword>
<accession>A0A7V8FM12</accession>
<evidence type="ECO:0000259" key="7">
    <source>
        <dbReference type="PROSITE" id="PS50850"/>
    </source>
</evidence>
<evidence type="ECO:0000256" key="6">
    <source>
        <dbReference type="SAM" id="Phobius"/>
    </source>
</evidence>
<feature type="transmembrane region" description="Helical" evidence="6">
    <location>
        <begin position="339"/>
        <end position="356"/>
    </location>
</feature>
<feature type="domain" description="Major facilitator superfamily (MFS) profile" evidence="7">
    <location>
        <begin position="1"/>
        <end position="400"/>
    </location>
</feature>
<feature type="transmembrane region" description="Helical" evidence="6">
    <location>
        <begin position="362"/>
        <end position="392"/>
    </location>
</feature>
<comment type="subcellular location">
    <subcellularLocation>
        <location evidence="1">Cell membrane</location>
        <topology evidence="1">Multi-pass membrane protein</topology>
    </subcellularLocation>
</comment>
<feature type="transmembrane region" description="Helical" evidence="6">
    <location>
        <begin position="159"/>
        <end position="184"/>
    </location>
</feature>
<dbReference type="InterPro" id="IPR011701">
    <property type="entry name" value="MFS"/>
</dbReference>
<keyword evidence="2" id="KW-1003">Cell membrane</keyword>
<dbReference type="SUPFAM" id="SSF103473">
    <property type="entry name" value="MFS general substrate transporter"/>
    <property type="match status" value="1"/>
</dbReference>
<dbReference type="InterPro" id="IPR036259">
    <property type="entry name" value="MFS_trans_sf"/>
</dbReference>